<dbReference type="RefSeq" id="XP_002500258.1">
    <property type="nucleotide sequence ID" value="XM_002500212.1"/>
</dbReference>
<dbReference type="InterPro" id="IPR004147">
    <property type="entry name" value="ABC1_dom"/>
</dbReference>
<dbReference type="GO" id="GO:0005524">
    <property type="term" value="F:ATP binding"/>
    <property type="evidence" value="ECO:0007669"/>
    <property type="project" value="InterPro"/>
</dbReference>
<dbReference type="OMA" id="LRDNFLH"/>
<dbReference type="OrthoDB" id="1290869at2759"/>
<dbReference type="STRING" id="296587.C1DYZ3"/>
<dbReference type="eggNOG" id="KOG1236">
    <property type="taxonomic scope" value="Eukaryota"/>
</dbReference>
<dbReference type="Pfam" id="PF03109">
    <property type="entry name" value="ABC1"/>
    <property type="match status" value="1"/>
</dbReference>
<dbReference type="PANTHER" id="PTHR45890">
    <property type="entry name" value="AARF DOMAIN CONTAINING KINASE 2 (PREDICTED)"/>
    <property type="match status" value="1"/>
</dbReference>
<reference evidence="2 3" key="1">
    <citation type="journal article" date="2009" name="Science">
        <title>Green evolution and dynamic adaptations revealed by genomes of the marine picoeukaryotes Micromonas.</title>
        <authorList>
            <person name="Worden A.Z."/>
            <person name="Lee J.H."/>
            <person name="Mock T."/>
            <person name="Rouze P."/>
            <person name="Simmons M.P."/>
            <person name="Aerts A.L."/>
            <person name="Allen A.E."/>
            <person name="Cuvelier M.L."/>
            <person name="Derelle E."/>
            <person name="Everett M.V."/>
            <person name="Foulon E."/>
            <person name="Grimwood J."/>
            <person name="Gundlach H."/>
            <person name="Henrissat B."/>
            <person name="Napoli C."/>
            <person name="McDonald S.M."/>
            <person name="Parker M.S."/>
            <person name="Rombauts S."/>
            <person name="Salamov A."/>
            <person name="Von Dassow P."/>
            <person name="Badger J.H."/>
            <person name="Coutinho P.M."/>
            <person name="Demir E."/>
            <person name="Dubchak I."/>
            <person name="Gentemann C."/>
            <person name="Eikrem W."/>
            <person name="Gready J.E."/>
            <person name="John U."/>
            <person name="Lanier W."/>
            <person name="Lindquist E.A."/>
            <person name="Lucas S."/>
            <person name="Mayer K.F."/>
            <person name="Moreau H."/>
            <person name="Not F."/>
            <person name="Otillar R."/>
            <person name="Panaud O."/>
            <person name="Pangilinan J."/>
            <person name="Paulsen I."/>
            <person name="Piegu B."/>
            <person name="Poliakov A."/>
            <person name="Robbens S."/>
            <person name="Schmutz J."/>
            <person name="Toulza E."/>
            <person name="Wyss T."/>
            <person name="Zelensky A."/>
            <person name="Zhou K."/>
            <person name="Armbrust E.V."/>
            <person name="Bhattacharya D."/>
            <person name="Goodenough U.W."/>
            <person name="Van de Peer Y."/>
            <person name="Grigoriev I.V."/>
        </authorList>
    </citation>
    <scope>NUCLEOTIDE SEQUENCE [LARGE SCALE GENOMIC DNA]</scope>
    <source>
        <strain evidence="3">RCC299 / NOUM17</strain>
    </source>
</reference>
<evidence type="ECO:0000313" key="2">
    <source>
        <dbReference type="EMBL" id="ACO61516.1"/>
    </source>
</evidence>
<keyword evidence="3" id="KW-1185">Reference proteome</keyword>
<dbReference type="InterPro" id="IPR000719">
    <property type="entry name" value="Prot_kinase_dom"/>
</dbReference>
<sequence>MLLRDNFLHSDLHPGNILYQDHVLRTVPKIESEVRLVLLDFGIADELPVDVRNEFLTFLFCLVHKDGIAAANAILRWSSAQTCVGAAADALRADMTALVDSMCDLRTMRVDIDAVLKAVMVLLRQHKVAIDPVYATLVVSLCVCVGFANSLDKDLNLFEVAVSAFVSYATVGEVVSGKLYA</sequence>
<dbReference type="PROSITE" id="PS50011">
    <property type="entry name" value="PROTEIN_KINASE_DOM"/>
    <property type="match status" value="1"/>
</dbReference>
<accession>C1DYZ3</accession>
<dbReference type="PANTHER" id="PTHR45890:SF9">
    <property type="entry name" value="PROTEIN KINASE DOMAIN-CONTAINING PROTEIN"/>
    <property type="match status" value="1"/>
</dbReference>
<proteinExistence type="predicted"/>
<organism evidence="2 3">
    <name type="scientific">Micromonas commoda (strain RCC299 / NOUM17 / CCMP2709)</name>
    <name type="common">Picoplanktonic green alga</name>
    <dbReference type="NCBI Taxonomy" id="296587"/>
    <lineage>
        <taxon>Eukaryota</taxon>
        <taxon>Viridiplantae</taxon>
        <taxon>Chlorophyta</taxon>
        <taxon>Mamiellophyceae</taxon>
        <taxon>Mamiellales</taxon>
        <taxon>Mamiellaceae</taxon>
        <taxon>Micromonas</taxon>
    </lineage>
</organism>
<dbReference type="InterPro" id="IPR011009">
    <property type="entry name" value="Kinase-like_dom_sf"/>
</dbReference>
<dbReference type="EMBL" id="CP001323">
    <property type="protein sequence ID" value="ACO61516.1"/>
    <property type="molecule type" value="Genomic_DNA"/>
</dbReference>
<dbReference type="GeneID" id="8241448"/>
<protein>
    <recommendedName>
        <fullName evidence="1">Protein kinase domain-containing protein</fullName>
    </recommendedName>
</protein>
<evidence type="ECO:0000259" key="1">
    <source>
        <dbReference type="PROSITE" id="PS50011"/>
    </source>
</evidence>
<gene>
    <name evidence="2" type="ORF">MICPUN_107663</name>
</gene>
<feature type="domain" description="Protein kinase" evidence="1">
    <location>
        <begin position="1"/>
        <end position="181"/>
    </location>
</feature>
<dbReference type="Proteomes" id="UP000002009">
    <property type="component" value="Chromosome 2"/>
</dbReference>
<dbReference type="InParanoid" id="C1DYZ3"/>
<dbReference type="GO" id="GO:0004672">
    <property type="term" value="F:protein kinase activity"/>
    <property type="evidence" value="ECO:0007669"/>
    <property type="project" value="InterPro"/>
</dbReference>
<dbReference type="SUPFAM" id="SSF56112">
    <property type="entry name" value="Protein kinase-like (PK-like)"/>
    <property type="match status" value="1"/>
</dbReference>
<dbReference type="KEGG" id="mis:MICPUN_107663"/>
<dbReference type="AlphaFoldDB" id="C1DYZ3"/>
<evidence type="ECO:0000313" key="3">
    <source>
        <dbReference type="Proteomes" id="UP000002009"/>
    </source>
</evidence>
<name>C1DYZ3_MICCC</name>
<dbReference type="InterPro" id="IPR052402">
    <property type="entry name" value="ADCK_kinase"/>
</dbReference>